<comment type="caution">
    <text evidence="2">The sequence shown here is derived from an EMBL/GenBank/DDBJ whole genome shotgun (WGS) entry which is preliminary data.</text>
</comment>
<proteinExistence type="predicted"/>
<accession>A0AAU9UYW8</accession>
<evidence type="ECO:0000313" key="2">
    <source>
        <dbReference type="EMBL" id="CAH2104318.1"/>
    </source>
</evidence>
<organism evidence="2 3">
    <name type="scientific">Euphydryas editha</name>
    <name type="common">Edith's checkerspot</name>
    <dbReference type="NCBI Taxonomy" id="104508"/>
    <lineage>
        <taxon>Eukaryota</taxon>
        <taxon>Metazoa</taxon>
        <taxon>Ecdysozoa</taxon>
        <taxon>Arthropoda</taxon>
        <taxon>Hexapoda</taxon>
        <taxon>Insecta</taxon>
        <taxon>Pterygota</taxon>
        <taxon>Neoptera</taxon>
        <taxon>Endopterygota</taxon>
        <taxon>Lepidoptera</taxon>
        <taxon>Glossata</taxon>
        <taxon>Ditrysia</taxon>
        <taxon>Papilionoidea</taxon>
        <taxon>Nymphalidae</taxon>
        <taxon>Nymphalinae</taxon>
        <taxon>Euphydryas</taxon>
    </lineage>
</organism>
<gene>
    <name evidence="2" type="ORF">EEDITHA_LOCUS18708</name>
</gene>
<dbReference type="Proteomes" id="UP001153954">
    <property type="component" value="Unassembled WGS sequence"/>
</dbReference>
<sequence length="96" mass="10391">MVPVEDLRPGGAATDQVMTFVHELSEARPLRGTAAAVARAPRNGTEAPAASRRPRIPRPPNQPCLNAQPRSAISALPVQLRSRLNTLHIKNNITKQ</sequence>
<feature type="region of interest" description="Disordered" evidence="1">
    <location>
        <begin position="30"/>
        <end position="70"/>
    </location>
</feature>
<dbReference type="EMBL" id="CAKOGL010000027">
    <property type="protein sequence ID" value="CAH2104318.1"/>
    <property type="molecule type" value="Genomic_DNA"/>
</dbReference>
<evidence type="ECO:0000313" key="3">
    <source>
        <dbReference type="Proteomes" id="UP001153954"/>
    </source>
</evidence>
<reference evidence="2" key="1">
    <citation type="submission" date="2022-03" db="EMBL/GenBank/DDBJ databases">
        <authorList>
            <person name="Tunstrom K."/>
        </authorList>
    </citation>
    <scope>NUCLEOTIDE SEQUENCE</scope>
</reference>
<dbReference type="AlphaFoldDB" id="A0AAU9UYW8"/>
<keyword evidence="3" id="KW-1185">Reference proteome</keyword>
<protein>
    <submittedName>
        <fullName evidence="2">Uncharacterized protein</fullName>
    </submittedName>
</protein>
<evidence type="ECO:0000256" key="1">
    <source>
        <dbReference type="SAM" id="MobiDB-lite"/>
    </source>
</evidence>
<name>A0AAU9UYW8_EUPED</name>